<evidence type="ECO:0000313" key="8">
    <source>
        <dbReference type="Proteomes" id="UP001221558"/>
    </source>
</evidence>
<keyword evidence="4 5" id="KW-0119">Carbohydrate metabolism</keyword>
<dbReference type="GO" id="GO:0008448">
    <property type="term" value="F:N-acetylglucosamine-6-phosphate deacetylase activity"/>
    <property type="evidence" value="ECO:0007669"/>
    <property type="project" value="UniProtKB-EC"/>
</dbReference>
<comment type="similarity">
    <text evidence="1 5">Belongs to the metallo-dependent hydrolases superfamily. NagA family.</text>
</comment>
<keyword evidence="3 5" id="KW-0378">Hydrolase</keyword>
<evidence type="ECO:0000256" key="3">
    <source>
        <dbReference type="ARBA" id="ARBA00022801"/>
    </source>
</evidence>
<evidence type="ECO:0000256" key="5">
    <source>
        <dbReference type="PIRNR" id="PIRNR038994"/>
    </source>
</evidence>
<reference evidence="7 8" key="1">
    <citation type="submission" date="2023-02" db="EMBL/GenBank/DDBJ databases">
        <title>Genome sequence of Sphingobacterium sp. KACC 22765.</title>
        <authorList>
            <person name="Kim S."/>
            <person name="Heo J."/>
            <person name="Kwon S.-W."/>
        </authorList>
    </citation>
    <scope>NUCLEOTIDE SEQUENCE [LARGE SCALE GENOMIC DNA]</scope>
    <source>
        <strain evidence="7 8">KACC 22765</strain>
    </source>
</reference>
<proteinExistence type="inferred from homology"/>
<evidence type="ECO:0000256" key="4">
    <source>
        <dbReference type="ARBA" id="ARBA00023277"/>
    </source>
</evidence>
<evidence type="ECO:0000313" key="7">
    <source>
        <dbReference type="EMBL" id="WDF68918.1"/>
    </source>
</evidence>
<dbReference type="InterPro" id="IPR003764">
    <property type="entry name" value="GlcNAc_6-P_deAcase"/>
</dbReference>
<dbReference type="Gene3D" id="2.30.40.10">
    <property type="entry name" value="Urease, subunit C, domain 1"/>
    <property type="match status" value="1"/>
</dbReference>
<name>A0ABY7WIB2_9SPHI</name>
<sequence>MTTQKIALTNGQIYNGEDIFLGHALLIEGEHIQGIFPKQAVPDDYQLVDVQKGVICPGLIDLQIYGAGQDLFSADVSTAALSRIEQSLLAQGCTSFMLTLASNSDSVFKDAIRVFEQANPRVALGLHLEGPFLNEKKRGAHPAEFIVPATVEHIEHLLAEHTTAVKMMTVAPELLDESCAELLLQKNILLSAGHSAATFEQAASSLQHMHAVTHLWNAMSPLHHRDPGLPGAVFNHPTLAASIIVDGIHVDFEAVKISKQLLGDRLFLITDAVVPCKHGIYQHLFQHDRYALPDGTLSGSALTMLQAIRNCVEKVGIPLEEAIRMASSYPANLIERTDIGNLNNGSLANVLVFNENYEVQHVFFEGQQVGAV</sequence>
<dbReference type="InterPro" id="IPR011059">
    <property type="entry name" value="Metal-dep_hydrolase_composite"/>
</dbReference>
<dbReference type="RefSeq" id="WP_274267646.1">
    <property type="nucleotide sequence ID" value="NZ_CP117880.1"/>
</dbReference>
<dbReference type="PANTHER" id="PTHR11113">
    <property type="entry name" value="N-ACETYLGLUCOSAMINE-6-PHOSPHATE DEACETYLASE"/>
    <property type="match status" value="1"/>
</dbReference>
<dbReference type="InterPro" id="IPR006680">
    <property type="entry name" value="Amidohydro-rel"/>
</dbReference>
<dbReference type="NCBIfam" id="TIGR00221">
    <property type="entry name" value="nagA"/>
    <property type="match status" value="1"/>
</dbReference>
<dbReference type="EC" id="3.5.1.25" evidence="7"/>
<dbReference type="PIRSF" id="PIRSF038994">
    <property type="entry name" value="NagA"/>
    <property type="match status" value="1"/>
</dbReference>
<evidence type="ECO:0000259" key="6">
    <source>
        <dbReference type="Pfam" id="PF01979"/>
    </source>
</evidence>
<keyword evidence="8" id="KW-1185">Reference proteome</keyword>
<protein>
    <submittedName>
        <fullName evidence="7">N-acetylglucosamine-6-phosphate deacetylase</fullName>
        <ecNumber evidence="7">3.5.1.25</ecNumber>
    </submittedName>
</protein>
<accession>A0ABY7WIB2</accession>
<dbReference type="EMBL" id="CP117880">
    <property type="protein sequence ID" value="WDF68918.1"/>
    <property type="molecule type" value="Genomic_DNA"/>
</dbReference>
<feature type="domain" description="Amidohydrolase-related" evidence="6">
    <location>
        <begin position="54"/>
        <end position="369"/>
    </location>
</feature>
<dbReference type="Pfam" id="PF22643">
    <property type="entry name" value="NagA_N"/>
    <property type="match status" value="1"/>
</dbReference>
<dbReference type="SUPFAM" id="SSF51338">
    <property type="entry name" value="Composite domain of metallo-dependent hydrolases"/>
    <property type="match status" value="1"/>
</dbReference>
<evidence type="ECO:0000256" key="1">
    <source>
        <dbReference type="ARBA" id="ARBA00010716"/>
    </source>
</evidence>
<dbReference type="SUPFAM" id="SSF51556">
    <property type="entry name" value="Metallo-dependent hydrolases"/>
    <property type="match status" value="1"/>
</dbReference>
<gene>
    <name evidence="7" type="primary">nagA</name>
    <name evidence="7" type="ORF">PQ465_00730</name>
</gene>
<evidence type="ECO:0000256" key="2">
    <source>
        <dbReference type="ARBA" id="ARBA00022723"/>
    </source>
</evidence>
<dbReference type="Gene3D" id="3.20.20.140">
    <property type="entry name" value="Metal-dependent hydrolases"/>
    <property type="match status" value="1"/>
</dbReference>
<dbReference type="Pfam" id="PF01979">
    <property type="entry name" value="Amidohydro_1"/>
    <property type="match status" value="1"/>
</dbReference>
<dbReference type="InterPro" id="IPR032466">
    <property type="entry name" value="Metal_Hydrolase"/>
</dbReference>
<dbReference type="Proteomes" id="UP001221558">
    <property type="component" value="Chromosome"/>
</dbReference>
<dbReference type="PANTHER" id="PTHR11113:SF14">
    <property type="entry name" value="N-ACETYLGLUCOSAMINE-6-PHOSPHATE DEACETYLASE"/>
    <property type="match status" value="1"/>
</dbReference>
<organism evidence="7 8">
    <name type="scientific">Sphingobacterium oryzagri</name>
    <dbReference type="NCBI Taxonomy" id="3025669"/>
    <lineage>
        <taxon>Bacteria</taxon>
        <taxon>Pseudomonadati</taxon>
        <taxon>Bacteroidota</taxon>
        <taxon>Sphingobacteriia</taxon>
        <taxon>Sphingobacteriales</taxon>
        <taxon>Sphingobacteriaceae</taxon>
        <taxon>Sphingobacterium</taxon>
    </lineage>
</organism>
<keyword evidence="2" id="KW-0479">Metal-binding</keyword>